<dbReference type="Proteomes" id="UP001185015">
    <property type="component" value="Unassembled WGS sequence"/>
</dbReference>
<comment type="caution">
    <text evidence="1">The sequence shown here is derived from an EMBL/GenBank/DDBJ whole genome shotgun (WGS) entry which is preliminary data.</text>
</comment>
<gene>
    <name evidence="1" type="ORF">J2750_000594</name>
</gene>
<dbReference type="AlphaFoldDB" id="A0AA90TYA7"/>
<accession>A0AA90TYA7</accession>
<dbReference type="EMBL" id="JAVDQI010000001">
    <property type="protein sequence ID" value="MDR6222162.1"/>
    <property type="molecule type" value="Genomic_DNA"/>
</dbReference>
<organism evidence="1 2">
    <name type="scientific">Methanococcoides alaskense</name>
    <dbReference type="NCBI Taxonomy" id="325778"/>
    <lineage>
        <taxon>Archaea</taxon>
        <taxon>Methanobacteriati</taxon>
        <taxon>Methanobacteriota</taxon>
        <taxon>Stenosarchaea group</taxon>
        <taxon>Methanomicrobia</taxon>
        <taxon>Methanosarcinales</taxon>
        <taxon>Methanosarcinaceae</taxon>
        <taxon>Methanococcoides</taxon>
    </lineage>
</organism>
<dbReference type="Gene3D" id="1.10.10.10">
    <property type="entry name" value="Winged helix-like DNA-binding domain superfamily/Winged helix DNA-binding domain"/>
    <property type="match status" value="1"/>
</dbReference>
<proteinExistence type="predicted"/>
<evidence type="ECO:0000313" key="2">
    <source>
        <dbReference type="Proteomes" id="UP001185015"/>
    </source>
</evidence>
<name>A0AA90TYA7_9EURY</name>
<evidence type="ECO:0000313" key="1">
    <source>
        <dbReference type="EMBL" id="MDR6222162.1"/>
    </source>
</evidence>
<dbReference type="InterPro" id="IPR036388">
    <property type="entry name" value="WH-like_DNA-bd_sf"/>
</dbReference>
<dbReference type="RefSeq" id="WP_270096055.1">
    <property type="nucleotide sequence ID" value="NZ_JAQFFK010000003.1"/>
</dbReference>
<dbReference type="SUPFAM" id="SSF46785">
    <property type="entry name" value="Winged helix' DNA-binding domain"/>
    <property type="match status" value="1"/>
</dbReference>
<protein>
    <submittedName>
        <fullName evidence="1">Transcriptional regulator</fullName>
    </submittedName>
</protein>
<reference evidence="1 2" key="1">
    <citation type="submission" date="2023-07" db="EMBL/GenBank/DDBJ databases">
        <title>Genomic Encyclopedia of Type Strains, Phase IV (KMG-IV): sequencing the most valuable type-strain genomes for metagenomic binning, comparative biology and taxonomic classification.</title>
        <authorList>
            <person name="Goeker M."/>
        </authorList>
    </citation>
    <scope>NUCLEOTIDE SEQUENCE [LARGE SCALE GENOMIC DNA]</scope>
    <source>
        <strain evidence="1 2">DSM 17273</strain>
    </source>
</reference>
<dbReference type="InterPro" id="IPR036390">
    <property type="entry name" value="WH_DNA-bd_sf"/>
</dbReference>
<sequence length="79" mass="8713">MEELMGFVTGNKNRQKLLALLESRGQLEGARIAKNMHIAKISADKILEELTAKELIVEESGVYKLTELGTTVARTVLSI</sequence>
<keyword evidence="2" id="KW-1185">Reference proteome</keyword>